<sequence>MSVTPYLTHALLPAGTDLTGLGARVARHAGAEASPRPGDRAGEVAFGGYRFFIALDDGSGQSSELAGLRDVILTVATDDERGQTFGAVLTLGGLSRDPDLDHFNDAVLLMEAVGALCPGAVLFDPQSGERVP</sequence>
<dbReference type="RefSeq" id="WP_189071463.1">
    <property type="nucleotide sequence ID" value="NZ_BMQN01000001.1"/>
</dbReference>
<evidence type="ECO:0000313" key="1">
    <source>
        <dbReference type="EMBL" id="GGR80224.1"/>
    </source>
</evidence>
<reference evidence="2" key="1">
    <citation type="journal article" date="2019" name="Int. J. Syst. Evol. Microbiol.">
        <title>The Global Catalogue of Microorganisms (GCM) 10K type strain sequencing project: providing services to taxonomists for standard genome sequencing and annotation.</title>
        <authorList>
            <consortium name="The Broad Institute Genomics Platform"/>
            <consortium name="The Broad Institute Genome Sequencing Center for Infectious Disease"/>
            <person name="Wu L."/>
            <person name="Ma J."/>
        </authorList>
    </citation>
    <scope>NUCLEOTIDE SEQUENCE [LARGE SCALE GENOMIC DNA]</scope>
    <source>
        <strain evidence="2">JCM 31405</strain>
    </source>
</reference>
<gene>
    <name evidence="1" type="ORF">GCM10008960_03890</name>
</gene>
<keyword evidence="2" id="KW-1185">Reference proteome</keyword>
<dbReference type="Proteomes" id="UP000644548">
    <property type="component" value="Unassembled WGS sequence"/>
</dbReference>
<proteinExistence type="predicted"/>
<name>A0ABQ2RY93_9DEIO</name>
<organism evidence="1 2">
    <name type="scientific">Deinococcus sedimenti</name>
    <dbReference type="NCBI Taxonomy" id="1867090"/>
    <lineage>
        <taxon>Bacteria</taxon>
        <taxon>Thermotogati</taxon>
        <taxon>Deinococcota</taxon>
        <taxon>Deinococci</taxon>
        <taxon>Deinococcales</taxon>
        <taxon>Deinococcaceae</taxon>
        <taxon>Deinococcus</taxon>
    </lineage>
</organism>
<comment type="caution">
    <text evidence="1">The sequence shown here is derived from an EMBL/GenBank/DDBJ whole genome shotgun (WGS) entry which is preliminary data.</text>
</comment>
<protein>
    <submittedName>
        <fullName evidence="1">Uncharacterized protein</fullName>
    </submittedName>
</protein>
<dbReference type="EMBL" id="BMQN01000001">
    <property type="protein sequence ID" value="GGR80224.1"/>
    <property type="molecule type" value="Genomic_DNA"/>
</dbReference>
<evidence type="ECO:0000313" key="2">
    <source>
        <dbReference type="Proteomes" id="UP000644548"/>
    </source>
</evidence>
<accession>A0ABQ2RY93</accession>